<dbReference type="OrthoDB" id="5288100at2"/>
<keyword evidence="4" id="KW-1185">Reference proteome</keyword>
<dbReference type="Gene3D" id="3.40.50.620">
    <property type="entry name" value="HUPs"/>
    <property type="match status" value="1"/>
</dbReference>
<dbReference type="Proteomes" id="UP000295724">
    <property type="component" value="Unassembled WGS sequence"/>
</dbReference>
<comment type="caution">
    <text evidence="3">The sequence shown here is derived from an EMBL/GenBank/DDBJ whole genome shotgun (WGS) entry which is preliminary data.</text>
</comment>
<gene>
    <name evidence="3" type="ORF">C8D91_1859</name>
</gene>
<dbReference type="Gene3D" id="1.10.579.10">
    <property type="entry name" value="DNA Cyclobutane Dipyrimidine Photolyase, subunit A, domain 3"/>
    <property type="match status" value="1"/>
</dbReference>
<dbReference type="Pfam" id="PF04244">
    <property type="entry name" value="DPRP"/>
    <property type="match status" value="1"/>
</dbReference>
<reference evidence="3 4" key="1">
    <citation type="submission" date="2019-03" db="EMBL/GenBank/DDBJ databases">
        <title>Genomic Encyclopedia of Type Strains, Phase IV (KMG-IV): sequencing the most valuable type-strain genomes for metagenomic binning, comparative biology and taxonomic classification.</title>
        <authorList>
            <person name="Goeker M."/>
        </authorList>
    </citation>
    <scope>NUCLEOTIDE SEQUENCE [LARGE SCALE GENOMIC DNA]</scope>
    <source>
        <strain evidence="3 4">DSM 25488</strain>
    </source>
</reference>
<dbReference type="SUPFAM" id="SSF48173">
    <property type="entry name" value="Cryptochrome/photolyase FAD-binding domain"/>
    <property type="match status" value="1"/>
</dbReference>
<dbReference type="Gene3D" id="1.10.10.1710">
    <property type="entry name" value="Deoxyribodipyrimidine photolyase-related"/>
    <property type="match status" value="1"/>
</dbReference>
<dbReference type="GO" id="GO:0016829">
    <property type="term" value="F:lyase activity"/>
    <property type="evidence" value="ECO:0007669"/>
    <property type="project" value="UniProtKB-KW"/>
</dbReference>
<sequence>MKTAHLIFPHQLFKNHPLILAKAECWLIEVDLFLTQYKFHQQKIAFHRASMKSFAETASKQVASLTYIDAHDEYAKLSNLINHLAQSGIQKVITIDTVDDWLEQKLQKACVKNDLQQEILDNPMFLSKPEVIEGFFHADKNKFFHHQFYQQQRRSLNILMENDNNPTGGQWSFDADNRKKYPKSKSPPSIKFPEKSQFHQKAEHYVEQNFSDHLGHLDEKNGHRITYPINHTEAEAWLEDFLNSRFTEFGTYEDAIVKHHLILHHSVLTPVLNVGLITPQLLIDRMLVHAKKHDVPLNSLEGFIRQIIGWREFIRGVYESVGRQQRTQNYWQFKRPIPQSFYTGETGIEPVDLTIKKVLDTGYCHHIERLMVLGNFMLLCEFDPDKVYQWFMELFIDAYDWVMVPNVYGMSQFADGGLMATKPYISSSNYILKMSDYSGGKQAIHWRSIWDGLFWRFMHKQRAFFESNPRIGMLLKTWDRMDQKQQQNHLEQAEKYLSSLS</sequence>
<proteinExistence type="predicted"/>
<accession>A0A4V3DHR8</accession>
<keyword evidence="3" id="KW-0456">Lyase</keyword>
<feature type="domain" description="Cryptochrome/DNA photolyase FAD-binding" evidence="2">
    <location>
        <begin position="308"/>
        <end position="402"/>
    </location>
</feature>
<dbReference type="Pfam" id="PF03441">
    <property type="entry name" value="FAD_binding_7"/>
    <property type="match status" value="1"/>
</dbReference>
<dbReference type="RefSeq" id="WP_099020209.1">
    <property type="nucleotide sequence ID" value="NZ_NIHB01000007.1"/>
</dbReference>
<name>A0A4V3DHR8_9GAMM</name>
<dbReference type="InterPro" id="IPR007357">
    <property type="entry name" value="PhrB-like"/>
</dbReference>
<protein>
    <submittedName>
        <fullName evidence="3">Deoxyribodipyrimidine photolyase-related protein</fullName>
    </submittedName>
</protein>
<dbReference type="Gene3D" id="1.25.40.80">
    <property type="match status" value="1"/>
</dbReference>
<evidence type="ECO:0000313" key="3">
    <source>
        <dbReference type="EMBL" id="TDR19311.1"/>
    </source>
</evidence>
<dbReference type="AlphaFoldDB" id="A0A4V3DHR8"/>
<feature type="region of interest" description="Disordered" evidence="1">
    <location>
        <begin position="167"/>
        <end position="193"/>
    </location>
</feature>
<dbReference type="PANTHER" id="PTHR38657">
    <property type="entry name" value="SLR1343 PROTEIN"/>
    <property type="match status" value="1"/>
</dbReference>
<evidence type="ECO:0000256" key="1">
    <source>
        <dbReference type="SAM" id="MobiDB-lite"/>
    </source>
</evidence>
<dbReference type="PANTHER" id="PTHR38657:SF1">
    <property type="entry name" value="SLR1343 PROTEIN"/>
    <property type="match status" value="1"/>
</dbReference>
<dbReference type="EMBL" id="SNZB01000004">
    <property type="protein sequence ID" value="TDR19311.1"/>
    <property type="molecule type" value="Genomic_DNA"/>
</dbReference>
<evidence type="ECO:0000259" key="2">
    <source>
        <dbReference type="Pfam" id="PF03441"/>
    </source>
</evidence>
<dbReference type="InterPro" id="IPR052551">
    <property type="entry name" value="UV-DNA_repair_photolyase"/>
</dbReference>
<evidence type="ECO:0000313" key="4">
    <source>
        <dbReference type="Proteomes" id="UP000295724"/>
    </source>
</evidence>
<dbReference type="InterPro" id="IPR014729">
    <property type="entry name" value="Rossmann-like_a/b/a_fold"/>
</dbReference>
<organism evidence="3 4">
    <name type="scientific">Marinicella litoralis</name>
    <dbReference type="NCBI Taxonomy" id="644220"/>
    <lineage>
        <taxon>Bacteria</taxon>
        <taxon>Pseudomonadati</taxon>
        <taxon>Pseudomonadota</taxon>
        <taxon>Gammaproteobacteria</taxon>
        <taxon>Lysobacterales</taxon>
        <taxon>Marinicellaceae</taxon>
        <taxon>Marinicella</taxon>
    </lineage>
</organism>
<dbReference type="InterPro" id="IPR005101">
    <property type="entry name" value="Cryptochr/Photolyase_FAD-bd"/>
</dbReference>
<dbReference type="InterPro" id="IPR036134">
    <property type="entry name" value="Crypto/Photolyase_FAD-like_sf"/>
</dbReference>